<dbReference type="Gene3D" id="1.10.510.10">
    <property type="entry name" value="Transferase(Phosphotransferase) domain 1"/>
    <property type="match status" value="1"/>
</dbReference>
<keyword evidence="4" id="KW-1185">Reference proteome</keyword>
<dbReference type="Gene3D" id="3.30.200.20">
    <property type="entry name" value="Phosphorylase Kinase, domain 1"/>
    <property type="match status" value="1"/>
</dbReference>
<dbReference type="PROSITE" id="PS00107">
    <property type="entry name" value="PROTEIN_KINASE_ATP"/>
    <property type="match status" value="1"/>
</dbReference>
<dbReference type="InterPro" id="IPR011009">
    <property type="entry name" value="Kinase-like_dom_sf"/>
</dbReference>
<keyword evidence="1" id="KW-0547">Nucleotide-binding</keyword>
<name>A0AAI8V8M1_9PEZI</name>
<dbReference type="GO" id="GO:0007165">
    <property type="term" value="P:signal transduction"/>
    <property type="evidence" value="ECO:0007669"/>
    <property type="project" value="TreeGrafter"/>
</dbReference>
<dbReference type="PROSITE" id="PS50011">
    <property type="entry name" value="PROTEIN_KINASE_DOM"/>
    <property type="match status" value="1"/>
</dbReference>
<proteinExistence type="predicted"/>
<evidence type="ECO:0000313" key="4">
    <source>
        <dbReference type="Proteomes" id="UP001295740"/>
    </source>
</evidence>
<evidence type="ECO:0000256" key="1">
    <source>
        <dbReference type="PROSITE-ProRule" id="PRU10141"/>
    </source>
</evidence>
<keyword evidence="1" id="KW-0067">ATP-binding</keyword>
<dbReference type="SUPFAM" id="SSF56112">
    <property type="entry name" value="Protein kinase-like (PK-like)"/>
    <property type="match status" value="1"/>
</dbReference>
<dbReference type="InterPro" id="IPR000719">
    <property type="entry name" value="Prot_kinase_dom"/>
</dbReference>
<evidence type="ECO:0000313" key="3">
    <source>
        <dbReference type="EMBL" id="CAJ2500052.1"/>
    </source>
</evidence>
<dbReference type="PANTHER" id="PTHR48011">
    <property type="entry name" value="CCR4-NOT TRANSCRIPTIONAL COMPLEX SUBUNIT CAF120-RELATED"/>
    <property type="match status" value="1"/>
</dbReference>
<dbReference type="EMBL" id="CAUWAG010000003">
    <property type="protein sequence ID" value="CAJ2500052.1"/>
    <property type="molecule type" value="Genomic_DNA"/>
</dbReference>
<dbReference type="GO" id="GO:0005524">
    <property type="term" value="F:ATP binding"/>
    <property type="evidence" value="ECO:0007669"/>
    <property type="project" value="UniProtKB-UniRule"/>
</dbReference>
<feature type="domain" description="Protein kinase" evidence="2">
    <location>
        <begin position="32"/>
        <end position="333"/>
    </location>
</feature>
<organism evidence="3 4">
    <name type="scientific">Anthostomella pinea</name>
    <dbReference type="NCBI Taxonomy" id="933095"/>
    <lineage>
        <taxon>Eukaryota</taxon>
        <taxon>Fungi</taxon>
        <taxon>Dikarya</taxon>
        <taxon>Ascomycota</taxon>
        <taxon>Pezizomycotina</taxon>
        <taxon>Sordariomycetes</taxon>
        <taxon>Xylariomycetidae</taxon>
        <taxon>Xylariales</taxon>
        <taxon>Xylariaceae</taxon>
        <taxon>Anthostomella</taxon>
    </lineage>
</organism>
<dbReference type="GO" id="GO:0004672">
    <property type="term" value="F:protein kinase activity"/>
    <property type="evidence" value="ECO:0007669"/>
    <property type="project" value="InterPro"/>
</dbReference>
<accession>A0AAI8V8M1</accession>
<dbReference type="AlphaFoldDB" id="A0AAI8V8M1"/>
<gene>
    <name evidence="3" type="ORF">KHLLAP_LOCUS520</name>
</gene>
<dbReference type="PANTHER" id="PTHR48011:SF4">
    <property type="entry name" value="MITOGEN-ACTIVATED PROTEIN KINASE KINASE KINASE 19"/>
    <property type="match status" value="1"/>
</dbReference>
<dbReference type="InterPro" id="IPR052751">
    <property type="entry name" value="Plant_MAPKKK"/>
</dbReference>
<dbReference type="Proteomes" id="UP001295740">
    <property type="component" value="Unassembled WGS sequence"/>
</dbReference>
<comment type="caution">
    <text evidence="3">The sequence shown here is derived from an EMBL/GenBank/DDBJ whole genome shotgun (WGS) entry which is preliminary data.</text>
</comment>
<reference evidence="3" key="1">
    <citation type="submission" date="2023-10" db="EMBL/GenBank/DDBJ databases">
        <authorList>
            <person name="Hackl T."/>
        </authorList>
    </citation>
    <scope>NUCLEOTIDE SEQUENCE</scope>
</reference>
<feature type="binding site" evidence="1">
    <location>
        <position position="64"/>
    </location>
    <ligand>
        <name>ATP</name>
        <dbReference type="ChEBI" id="CHEBI:30616"/>
    </ligand>
</feature>
<protein>
    <submittedName>
        <fullName evidence="3">Uu.00g029050.m01.CDS01</fullName>
    </submittedName>
</protein>
<evidence type="ECO:0000259" key="2">
    <source>
        <dbReference type="PROSITE" id="PS50011"/>
    </source>
</evidence>
<sequence>MSSLRNCMQASAELTEQRIAELRTHFDAQWRFKFETVLGRGSFGVAVRILERQAWGRSRRLAVKRALQAASADDLRNEIRWLETLGGAVHIVRVVGTSDDPRPPTRGGRTLRRRLARLTRNKSSFLVGLGGLVLVMEYLENGDLSRLRERAFRHNQLLPNRVLWGFFLCLIRAVVGMAYPQIRGIGAAPKLETIPTDGTPPGTLEHGDLHMGNVMVGGMGDFAEHSLIPGLKIIDFGLAVEATGVEQNVSDVVKLMIETITRQVIFDIFDYQRSIHKGVETTATLVLPQGNGAIPYPTLDDDLRDLLARCVAVDARLRPTLAEMLETAQNAVMNKTAATYAPNDGLETDAAVEAVLKTLVYDADT</sequence>
<dbReference type="InterPro" id="IPR017441">
    <property type="entry name" value="Protein_kinase_ATP_BS"/>
</dbReference>